<evidence type="ECO:0000313" key="2">
    <source>
        <dbReference type="Proteomes" id="UP000030700"/>
    </source>
</evidence>
<name>A0A0S6VX34_9BACT</name>
<keyword evidence="2" id="KW-1185">Reference proteome</keyword>
<dbReference type="AlphaFoldDB" id="A0A0S6VX34"/>
<reference evidence="1" key="1">
    <citation type="journal article" date="2015" name="PeerJ">
        <title>First genomic representation of candidate bacterial phylum KSB3 points to enhanced environmental sensing as a trigger of wastewater bulking.</title>
        <authorList>
            <person name="Sekiguchi Y."/>
            <person name="Ohashi A."/>
            <person name="Parks D.H."/>
            <person name="Yamauchi T."/>
            <person name="Tyson G.W."/>
            <person name="Hugenholtz P."/>
        </authorList>
    </citation>
    <scope>NUCLEOTIDE SEQUENCE [LARGE SCALE GENOMIC DNA]</scope>
</reference>
<dbReference type="HOGENOM" id="CLU_2153359_0_0_0"/>
<dbReference type="Proteomes" id="UP000030700">
    <property type="component" value="Unassembled WGS sequence"/>
</dbReference>
<gene>
    <name evidence="1" type="ORF">U14_01258</name>
</gene>
<evidence type="ECO:0000313" key="1">
    <source>
        <dbReference type="EMBL" id="GAK50033.1"/>
    </source>
</evidence>
<sequence length="111" mass="12476">MNQCQQVGEIKRGSLIFVIKHIARFIDDAPDAVIGWRKINGGFLNIGKIRGIRAFDRFIAFARVVVLFANRITTATDKPVRIANIRIRKMNHAPSSGMLSISTNVMPMPQR</sequence>
<protein>
    <submittedName>
        <fullName evidence="1">Uncharacterized protein</fullName>
    </submittedName>
</protein>
<accession>A0A0S6VX34</accession>
<dbReference type="EMBL" id="DF820455">
    <property type="protein sequence ID" value="GAK50033.1"/>
    <property type="molecule type" value="Genomic_DNA"/>
</dbReference>
<organism evidence="1">
    <name type="scientific">Candidatus Moduliflexus flocculans</name>
    <dbReference type="NCBI Taxonomy" id="1499966"/>
    <lineage>
        <taxon>Bacteria</taxon>
        <taxon>Candidatus Moduliflexota</taxon>
        <taxon>Candidatus Moduliflexia</taxon>
        <taxon>Candidatus Moduliflexales</taxon>
        <taxon>Candidatus Moduliflexaceae</taxon>
    </lineage>
</organism>
<proteinExistence type="predicted"/>